<proteinExistence type="predicted"/>
<reference evidence="3 4" key="1">
    <citation type="journal article" date="2017" name="Int. J. Syst. Evol. Microbiol.">
        <title>Ramlibacter monticola sp. nov., isolated from forest soil.</title>
        <authorList>
            <person name="Chaudhary D.K."/>
            <person name="Kim J."/>
        </authorList>
    </citation>
    <scope>NUCLEOTIDE SEQUENCE [LARGE SCALE GENOMIC DNA]</scope>
    <source>
        <strain evidence="3 4">KACC 19175</strain>
    </source>
</reference>
<feature type="domain" description="DUF4334" evidence="2">
    <location>
        <begin position="109"/>
        <end position="164"/>
    </location>
</feature>
<gene>
    <name evidence="3" type="ORF">JJ685_02745</name>
</gene>
<evidence type="ECO:0000313" key="4">
    <source>
        <dbReference type="Proteomes" id="UP000599109"/>
    </source>
</evidence>
<name>A0A936YTS2_9BURK</name>
<dbReference type="RefSeq" id="WP_201672631.1">
    <property type="nucleotide sequence ID" value="NZ_JAEQNE010000001.1"/>
</dbReference>
<dbReference type="EMBL" id="JAEQNE010000001">
    <property type="protein sequence ID" value="MBL0390053.1"/>
    <property type="molecule type" value="Genomic_DNA"/>
</dbReference>
<dbReference type="Pfam" id="PF14231">
    <property type="entry name" value="GXWXG"/>
    <property type="match status" value="1"/>
</dbReference>
<keyword evidence="4" id="KW-1185">Reference proteome</keyword>
<accession>A0A936YTS2</accession>
<dbReference type="Proteomes" id="UP000599109">
    <property type="component" value="Unassembled WGS sequence"/>
</dbReference>
<feature type="domain" description="GXWXG" evidence="1">
    <location>
        <begin position="8"/>
        <end position="63"/>
    </location>
</feature>
<comment type="caution">
    <text evidence="3">The sequence shown here is derived from an EMBL/GenBank/DDBJ whole genome shotgun (WGS) entry which is preliminary data.</text>
</comment>
<evidence type="ECO:0000259" key="1">
    <source>
        <dbReference type="Pfam" id="PF14231"/>
    </source>
</evidence>
<protein>
    <submittedName>
        <fullName evidence="3">DUF4334 domain-containing protein</fullName>
    </submittedName>
</protein>
<dbReference type="InterPro" id="IPR025568">
    <property type="entry name" value="DUF4334"/>
</dbReference>
<sequence length="172" mass="19490">MRSDEALALFDRLATVDTGFLLGNWKGEEFPTGHPLDGALAAYGWRGKRFDSAEHVQPLVFARGGREFAVRPRGLWPGVPLLLRWPWLKDPTVARVGRGLLPLLATRRSHARLRMLQFRGHLTAAMLYDELPIQDVFRRLEADAVLGLMDMKGMETPFFFVLRRAPGDGPRR</sequence>
<evidence type="ECO:0000313" key="3">
    <source>
        <dbReference type="EMBL" id="MBL0390053.1"/>
    </source>
</evidence>
<dbReference type="AlphaFoldDB" id="A0A936YTS2"/>
<organism evidence="3 4">
    <name type="scientific">Ramlibacter monticola</name>
    <dbReference type="NCBI Taxonomy" id="1926872"/>
    <lineage>
        <taxon>Bacteria</taxon>
        <taxon>Pseudomonadati</taxon>
        <taxon>Pseudomonadota</taxon>
        <taxon>Betaproteobacteria</taxon>
        <taxon>Burkholderiales</taxon>
        <taxon>Comamonadaceae</taxon>
        <taxon>Ramlibacter</taxon>
    </lineage>
</organism>
<dbReference type="Gene3D" id="2.40.128.580">
    <property type="entry name" value="GXWXG domain"/>
    <property type="match status" value="1"/>
</dbReference>
<dbReference type="Pfam" id="PF14232">
    <property type="entry name" value="DUF4334"/>
    <property type="match status" value="1"/>
</dbReference>
<evidence type="ECO:0000259" key="2">
    <source>
        <dbReference type="Pfam" id="PF14232"/>
    </source>
</evidence>
<dbReference type="InterPro" id="IPR025951">
    <property type="entry name" value="GXWXG_dom"/>
</dbReference>